<dbReference type="GO" id="GO:0022857">
    <property type="term" value="F:transmembrane transporter activity"/>
    <property type="evidence" value="ECO:0007669"/>
    <property type="project" value="InterPro"/>
</dbReference>
<feature type="transmembrane region" description="Helical" evidence="7">
    <location>
        <begin position="358"/>
        <end position="379"/>
    </location>
</feature>
<keyword evidence="5 7" id="KW-0472">Membrane</keyword>
<feature type="transmembrane region" description="Helical" evidence="7">
    <location>
        <begin position="322"/>
        <end position="346"/>
    </location>
</feature>
<evidence type="ECO:0000256" key="7">
    <source>
        <dbReference type="SAM" id="Phobius"/>
    </source>
</evidence>
<dbReference type="PANTHER" id="PTHR23513">
    <property type="entry name" value="INTEGRAL MEMBRANE EFFLUX PROTEIN-RELATED"/>
    <property type="match status" value="1"/>
</dbReference>
<organism evidence="9 10">
    <name type="scientific">Streptomyces griseus</name>
    <dbReference type="NCBI Taxonomy" id="1911"/>
    <lineage>
        <taxon>Bacteria</taxon>
        <taxon>Bacillati</taxon>
        <taxon>Actinomycetota</taxon>
        <taxon>Actinomycetes</taxon>
        <taxon>Kitasatosporales</taxon>
        <taxon>Streptomycetaceae</taxon>
        <taxon>Streptomyces</taxon>
    </lineage>
</organism>
<comment type="subcellular location">
    <subcellularLocation>
        <location evidence="1">Cell membrane</location>
        <topology evidence="1">Multi-pass membrane protein</topology>
    </subcellularLocation>
</comment>
<dbReference type="Gene3D" id="1.20.1250.20">
    <property type="entry name" value="MFS general substrate transporter like domains"/>
    <property type="match status" value="1"/>
</dbReference>
<keyword evidence="2" id="KW-1003">Cell membrane</keyword>
<dbReference type="InterPro" id="IPR036259">
    <property type="entry name" value="MFS_trans_sf"/>
</dbReference>
<feature type="transmembrane region" description="Helical" evidence="7">
    <location>
        <begin position="298"/>
        <end position="316"/>
    </location>
</feature>
<sequence>MAVQGRTLDPERNVRPLWRNRDYNLLWMSRTFTEAGFNATLMAFPLLVLAVTGSPAQAGLVAAVNATAQLVAGVPAGTLLDRWNRKVVMLSCEIARVTVLGLLVWTIWQDTVQIWHMVVTAAVLGLCASLYDPAEEASLPHVVPEEQLATAVSMNHARSNIGQLLGTGASGVLFGVKHLLPFAANAVAHVVSFCLLLFIRLPKPPRPESGESRPGFWKETAEGLRWVWGHRLIRVTACCAVALNFLFQVVYLVIIMAAQQDDVPSGQIGMMAAMFGVGGLLGALAAPRLYRLLGQRHSVLMVFWAMAVLAPVSLTVTDGPLLGLLLAGMAFFAPTANTAVSTYQLLTTPDRLRGRLSGIIGLVSGVSAALGPLAGGLTMEWAGPRWAIVAAAAGTALVAVVATLSPTLRGFTPSEDETAPAPEPSATTPPGGE</sequence>
<feature type="compositionally biased region" description="Low complexity" evidence="6">
    <location>
        <begin position="424"/>
        <end position="433"/>
    </location>
</feature>
<feature type="transmembrane region" description="Helical" evidence="7">
    <location>
        <begin position="268"/>
        <end position="286"/>
    </location>
</feature>
<name>A0A380P006_STRGR</name>
<dbReference type="InterPro" id="IPR020846">
    <property type="entry name" value="MFS_dom"/>
</dbReference>
<dbReference type="PANTHER" id="PTHR23513:SF6">
    <property type="entry name" value="MAJOR FACILITATOR SUPERFAMILY ASSOCIATED DOMAIN-CONTAINING PROTEIN"/>
    <property type="match status" value="1"/>
</dbReference>
<feature type="transmembrane region" description="Helical" evidence="7">
    <location>
        <begin position="385"/>
        <end position="404"/>
    </location>
</feature>
<evidence type="ECO:0000256" key="6">
    <source>
        <dbReference type="SAM" id="MobiDB-lite"/>
    </source>
</evidence>
<dbReference type="EMBL" id="UHID01000006">
    <property type="protein sequence ID" value="SUP57875.1"/>
    <property type="molecule type" value="Genomic_DNA"/>
</dbReference>
<evidence type="ECO:0000259" key="8">
    <source>
        <dbReference type="PROSITE" id="PS50850"/>
    </source>
</evidence>
<gene>
    <name evidence="9" type="ORF">NCTC7807_03416</name>
</gene>
<dbReference type="GeneID" id="95070187"/>
<feature type="region of interest" description="Disordered" evidence="6">
    <location>
        <begin position="410"/>
        <end position="433"/>
    </location>
</feature>
<feature type="domain" description="Major facilitator superfamily (MFS) profile" evidence="8">
    <location>
        <begin position="1"/>
        <end position="409"/>
    </location>
</feature>
<keyword evidence="3 7" id="KW-0812">Transmembrane</keyword>
<dbReference type="RefSeq" id="WP_115068896.1">
    <property type="nucleotide sequence ID" value="NZ_UHID01000006.1"/>
</dbReference>
<reference evidence="9 10" key="1">
    <citation type="submission" date="2018-06" db="EMBL/GenBank/DDBJ databases">
        <authorList>
            <consortium name="Pathogen Informatics"/>
            <person name="Doyle S."/>
        </authorList>
    </citation>
    <scope>NUCLEOTIDE SEQUENCE [LARGE SCALE GENOMIC DNA]</scope>
    <source>
        <strain evidence="9 10">NCTC7807</strain>
    </source>
</reference>
<feature type="transmembrane region" description="Helical" evidence="7">
    <location>
        <begin position="35"/>
        <end position="52"/>
    </location>
</feature>
<evidence type="ECO:0000256" key="3">
    <source>
        <dbReference type="ARBA" id="ARBA00022692"/>
    </source>
</evidence>
<dbReference type="SUPFAM" id="SSF103473">
    <property type="entry name" value="MFS general substrate transporter"/>
    <property type="match status" value="1"/>
</dbReference>
<evidence type="ECO:0000256" key="2">
    <source>
        <dbReference type="ARBA" id="ARBA00022475"/>
    </source>
</evidence>
<dbReference type="AlphaFoldDB" id="A0A380P006"/>
<protein>
    <submittedName>
        <fullName evidence="9">Major facilitator superfamily protein</fullName>
    </submittedName>
</protein>
<evidence type="ECO:0000313" key="10">
    <source>
        <dbReference type="Proteomes" id="UP000254150"/>
    </source>
</evidence>
<feature type="transmembrane region" description="Helical" evidence="7">
    <location>
        <begin position="232"/>
        <end position="256"/>
    </location>
</feature>
<dbReference type="InterPro" id="IPR011701">
    <property type="entry name" value="MFS"/>
</dbReference>
<evidence type="ECO:0000256" key="1">
    <source>
        <dbReference type="ARBA" id="ARBA00004651"/>
    </source>
</evidence>
<keyword evidence="4 7" id="KW-1133">Transmembrane helix</keyword>
<dbReference type="PROSITE" id="PS50850">
    <property type="entry name" value="MFS"/>
    <property type="match status" value="1"/>
</dbReference>
<dbReference type="GO" id="GO:0005886">
    <property type="term" value="C:plasma membrane"/>
    <property type="evidence" value="ECO:0007669"/>
    <property type="project" value="UniProtKB-SubCell"/>
</dbReference>
<evidence type="ECO:0000313" key="9">
    <source>
        <dbReference type="EMBL" id="SUP57875.1"/>
    </source>
</evidence>
<feature type="transmembrane region" description="Helical" evidence="7">
    <location>
        <begin position="182"/>
        <end position="199"/>
    </location>
</feature>
<dbReference type="Proteomes" id="UP000254150">
    <property type="component" value="Unassembled WGS sequence"/>
</dbReference>
<feature type="transmembrane region" description="Helical" evidence="7">
    <location>
        <begin position="87"/>
        <end position="108"/>
    </location>
</feature>
<accession>A0A380P006</accession>
<feature type="transmembrane region" description="Helical" evidence="7">
    <location>
        <begin position="58"/>
        <end position="80"/>
    </location>
</feature>
<proteinExistence type="predicted"/>
<evidence type="ECO:0000256" key="5">
    <source>
        <dbReference type="ARBA" id="ARBA00023136"/>
    </source>
</evidence>
<dbReference type="CDD" id="cd06173">
    <property type="entry name" value="MFS_MefA_like"/>
    <property type="match status" value="1"/>
</dbReference>
<dbReference type="Pfam" id="PF07690">
    <property type="entry name" value="MFS_1"/>
    <property type="match status" value="1"/>
</dbReference>
<evidence type="ECO:0000256" key="4">
    <source>
        <dbReference type="ARBA" id="ARBA00022989"/>
    </source>
</evidence>